<dbReference type="InterPro" id="IPR004013">
    <property type="entry name" value="PHP_dom"/>
</dbReference>
<dbReference type="NCBIfam" id="NF006702">
    <property type="entry name" value="PRK09248.1"/>
    <property type="match status" value="1"/>
</dbReference>
<dbReference type="PANTHER" id="PTHR36928">
    <property type="entry name" value="PHOSPHATASE YCDX-RELATED"/>
    <property type="match status" value="1"/>
</dbReference>
<dbReference type="SMART" id="SM00481">
    <property type="entry name" value="POLIIIAc"/>
    <property type="match status" value="1"/>
</dbReference>
<evidence type="ECO:0000313" key="3">
    <source>
        <dbReference type="Proteomes" id="UP000285138"/>
    </source>
</evidence>
<dbReference type="GO" id="GO:0008270">
    <property type="term" value="F:zinc ion binding"/>
    <property type="evidence" value="ECO:0007669"/>
    <property type="project" value="TreeGrafter"/>
</dbReference>
<dbReference type="InterPro" id="IPR050243">
    <property type="entry name" value="PHP_phosphatase"/>
</dbReference>
<feature type="domain" description="Polymerase/histidinol phosphatase N-terminal" evidence="1">
    <location>
        <begin position="5"/>
        <end position="79"/>
    </location>
</feature>
<dbReference type="GO" id="GO:0042578">
    <property type="term" value="F:phosphoric ester hydrolase activity"/>
    <property type="evidence" value="ECO:0007669"/>
    <property type="project" value="TreeGrafter"/>
</dbReference>
<dbReference type="InterPro" id="IPR003141">
    <property type="entry name" value="Pol/His_phosphatase_N"/>
</dbReference>
<evidence type="ECO:0000259" key="1">
    <source>
        <dbReference type="SMART" id="SM00481"/>
    </source>
</evidence>
<dbReference type="AlphaFoldDB" id="A0A424YC82"/>
<organism evidence="2 3">
    <name type="scientific">Candidatus Syntrophonatronum acetioxidans</name>
    <dbReference type="NCBI Taxonomy" id="1795816"/>
    <lineage>
        <taxon>Bacteria</taxon>
        <taxon>Bacillati</taxon>
        <taxon>Bacillota</taxon>
        <taxon>Clostridia</taxon>
        <taxon>Eubacteriales</taxon>
        <taxon>Syntrophomonadaceae</taxon>
        <taxon>Candidatus Syntrophonatronum</taxon>
    </lineage>
</organism>
<dbReference type="CDD" id="cd07437">
    <property type="entry name" value="PHP_HisPPase_Ycdx_like"/>
    <property type="match status" value="1"/>
</dbReference>
<dbReference type="InterPro" id="IPR016195">
    <property type="entry name" value="Pol/histidinol_Pase-like"/>
</dbReference>
<protein>
    <submittedName>
        <fullName evidence="2">Phosphatase</fullName>
    </submittedName>
</protein>
<dbReference type="PANTHER" id="PTHR36928:SF1">
    <property type="entry name" value="PHOSPHATASE YCDX-RELATED"/>
    <property type="match status" value="1"/>
</dbReference>
<accession>A0A424YC82</accession>
<reference evidence="2 3" key="1">
    <citation type="submission" date="2018-08" db="EMBL/GenBank/DDBJ databases">
        <title>The metabolism and importance of syntrophic acetate oxidation coupled to methane or sulfide production in haloalkaline environments.</title>
        <authorList>
            <person name="Timmers P.H.A."/>
            <person name="Vavourakis C.D."/>
            <person name="Sorokin D.Y."/>
            <person name="Sinninghe Damste J.S."/>
            <person name="Muyzer G."/>
            <person name="Stams A.J.M."/>
            <person name="Plugge C.M."/>
        </authorList>
    </citation>
    <scope>NUCLEOTIDE SEQUENCE [LARGE SCALE GENOMIC DNA]</scope>
    <source>
        <strain evidence="2">MSAO_Bac1</strain>
    </source>
</reference>
<sequence>MRLVADLHTHSVASGHAYSTIREIARAASEKGLKMVAITDHGPSMPRASHAYHFGNLHVLPLRIHGVEVLKGIEANIIDYQGNIDLPSHYYDRLDIILAGFHAVCYPGGRVEDNTRAMIKAMENPHIDVIVHPGNPEFPINAREVMEASLKYNTPIEINNSSLTVSRIGSCENCKYIARLAKELGAKVVIGSDAHIDEDVGKFNRSIEIAKEAGLTEKDVINSSLDSINKHFIEKGRKRFLELTTRP</sequence>
<dbReference type="GO" id="GO:0005829">
    <property type="term" value="C:cytosol"/>
    <property type="evidence" value="ECO:0007669"/>
    <property type="project" value="TreeGrafter"/>
</dbReference>
<dbReference type="Pfam" id="PF02811">
    <property type="entry name" value="PHP"/>
    <property type="match status" value="1"/>
</dbReference>
<evidence type="ECO:0000313" key="2">
    <source>
        <dbReference type="EMBL" id="RQD74865.1"/>
    </source>
</evidence>
<comment type="caution">
    <text evidence="2">The sequence shown here is derived from an EMBL/GenBank/DDBJ whole genome shotgun (WGS) entry which is preliminary data.</text>
</comment>
<dbReference type="Gene3D" id="3.20.20.140">
    <property type="entry name" value="Metal-dependent hydrolases"/>
    <property type="match status" value="1"/>
</dbReference>
<dbReference type="EMBL" id="QZAA01000183">
    <property type="protein sequence ID" value="RQD74865.1"/>
    <property type="molecule type" value="Genomic_DNA"/>
</dbReference>
<dbReference type="Proteomes" id="UP000285138">
    <property type="component" value="Unassembled WGS sequence"/>
</dbReference>
<dbReference type="SUPFAM" id="SSF89550">
    <property type="entry name" value="PHP domain-like"/>
    <property type="match status" value="1"/>
</dbReference>
<gene>
    <name evidence="2" type="ORF">D5R97_07145</name>
</gene>
<name>A0A424YC82_9FIRM</name>
<proteinExistence type="predicted"/>